<dbReference type="PROSITE" id="PS01108">
    <property type="entry name" value="RIBOSOMAL_L24"/>
    <property type="match status" value="1"/>
</dbReference>
<dbReference type="AlphaFoldDB" id="W5XZ70"/>
<evidence type="ECO:0000313" key="2">
    <source>
        <dbReference type="EMBL" id="AHI22306.1"/>
    </source>
</evidence>
<dbReference type="InterPro" id="IPR013974">
    <property type="entry name" value="SAF"/>
</dbReference>
<dbReference type="Proteomes" id="UP000019222">
    <property type="component" value="Chromosome"/>
</dbReference>
<proteinExistence type="predicted"/>
<dbReference type="RefSeq" id="WP_025252345.1">
    <property type="nucleotide sequence ID" value="NZ_CP004353.1"/>
</dbReference>
<dbReference type="HOGENOM" id="CLU_088190_1_0_11"/>
<dbReference type="GO" id="GO:0005840">
    <property type="term" value="C:ribosome"/>
    <property type="evidence" value="ECO:0007669"/>
    <property type="project" value="InterPro"/>
</dbReference>
<dbReference type="GO" id="GO:0006412">
    <property type="term" value="P:translation"/>
    <property type="evidence" value="ECO:0007669"/>
    <property type="project" value="InterPro"/>
</dbReference>
<dbReference type="STRING" id="1224164.B843_04585"/>
<evidence type="ECO:0000313" key="3">
    <source>
        <dbReference type="Proteomes" id="UP000019222"/>
    </source>
</evidence>
<dbReference type="EMBL" id="CP004353">
    <property type="protein sequence ID" value="AHI22306.1"/>
    <property type="molecule type" value="Genomic_DNA"/>
</dbReference>
<keyword evidence="3" id="KW-1185">Reference proteome</keyword>
<name>W5XZ70_9CORY</name>
<dbReference type="CDD" id="cd11614">
    <property type="entry name" value="SAF_CpaB_FlgA_like"/>
    <property type="match status" value="1"/>
</dbReference>
<dbReference type="eggNOG" id="COG3745">
    <property type="taxonomic scope" value="Bacteria"/>
</dbReference>
<reference evidence="2 3" key="1">
    <citation type="submission" date="2013-02" db="EMBL/GenBank/DDBJ databases">
        <title>The complete genome sequence of Corynebacterium vitaeruminis DSM 20294.</title>
        <authorList>
            <person name="Ruckert C."/>
            <person name="Albersmeier A."/>
            <person name="Kalinowski J."/>
        </authorList>
    </citation>
    <scope>NUCLEOTIDE SEQUENCE [LARGE SCALE GENOMIC DNA]</scope>
    <source>
        <strain evidence="3">ATCC 10234</strain>
    </source>
</reference>
<dbReference type="KEGG" id="cvt:B843_04585"/>
<dbReference type="InterPro" id="IPR005825">
    <property type="entry name" value="Ribosomal_uL24_CS"/>
</dbReference>
<dbReference type="GO" id="GO:0003735">
    <property type="term" value="F:structural constituent of ribosome"/>
    <property type="evidence" value="ECO:0007669"/>
    <property type="project" value="InterPro"/>
</dbReference>
<dbReference type="Gene3D" id="3.90.1210.10">
    <property type="entry name" value="Antifreeze-like/N-acetylneuraminic acid synthase C-terminal domain"/>
    <property type="match status" value="1"/>
</dbReference>
<protein>
    <recommendedName>
        <fullName evidence="1">SAF domain-containing protein</fullName>
    </recommendedName>
</protein>
<organism evidence="2 3">
    <name type="scientific">Corynebacterium vitaeruminis DSM 20294</name>
    <dbReference type="NCBI Taxonomy" id="1224164"/>
    <lineage>
        <taxon>Bacteria</taxon>
        <taxon>Bacillati</taxon>
        <taxon>Actinomycetota</taxon>
        <taxon>Actinomycetes</taxon>
        <taxon>Mycobacteriales</taxon>
        <taxon>Corynebacteriaceae</taxon>
        <taxon>Corynebacterium</taxon>
    </lineage>
</organism>
<sequence length="223" mass="22874">MSENKRWEALARPGYRRSQFIRRSVAVALVLAALLFTAWESRGSTAPVVVASRDVSAGSLVAETDLKVARFPANLVPEGALTDPGEASGRVAASAMSTGMPVLASSVVSLELSHSVVSKSTGDEVREPYNMVPIRLADPALAPLLVHGDTVTVVAGDGAGDHGEVIATGGTVIFTSVDDSQKTGVPAGTVMIALPESQAQNVATASLSRGLAVVLSGTRANLT</sequence>
<dbReference type="SMART" id="SM00858">
    <property type="entry name" value="SAF"/>
    <property type="match status" value="1"/>
</dbReference>
<feature type="domain" description="SAF" evidence="1">
    <location>
        <begin position="46"/>
        <end position="108"/>
    </location>
</feature>
<dbReference type="PATRIC" id="fig|1224164.3.peg.910"/>
<dbReference type="Pfam" id="PF08666">
    <property type="entry name" value="SAF"/>
    <property type="match status" value="1"/>
</dbReference>
<evidence type="ECO:0000259" key="1">
    <source>
        <dbReference type="SMART" id="SM00858"/>
    </source>
</evidence>
<gene>
    <name evidence="2" type="ORF">B843_04585</name>
</gene>
<accession>W5XZ70</accession>